<keyword evidence="3" id="KW-1185">Reference proteome</keyword>
<evidence type="ECO:0000313" key="2">
    <source>
        <dbReference type="EMBL" id="GGC32509.1"/>
    </source>
</evidence>
<dbReference type="InterPro" id="IPR013324">
    <property type="entry name" value="RNA_pol_sigma_r3/r4-like"/>
</dbReference>
<dbReference type="RefSeq" id="WP_188440185.1">
    <property type="nucleotide sequence ID" value="NZ_BMFD01000002.1"/>
</dbReference>
<comment type="caution">
    <text evidence="2">The sequence shown here is derived from an EMBL/GenBank/DDBJ whole genome shotgun (WGS) entry which is preliminary data.</text>
</comment>
<name>A0ABQ1LZN1_9BACT</name>
<sequence>MTIVEIYKSENISIRSVNICLDNGLKDLSAILDYFLVNKTFQNLRNCGTKSNKELISLCKKYIYKNQIDKPLHQVKKLDVQILNFSRNQREIVNTYIELKINNLTNRSRNAISQYLNKNFKIKNIGQIIFNNNDFNYANIKNIGNNSASELKIMFDEIRDYIEKVAKIDDENEILILRNRFYIERLFSITSIPDEILNSKSIFTLIHFLIRKDAIFEKNEKFIFEKTVKIYKNQLTNTRHEISKELNISVERVRQIQKNILKKLFDKLLLLKNIDSDLYEKYSLDINQHLIIIDDDFSNLINQKNATNFSAEFNALIVYSCVSDQFDLVGHINDVLQSKFNKSSKLHNWSNIYLISKNINDQFDFNNYTNDIYYRINDKIKESYQLNFKGYLNNFIRNKNNDFLSFIIPVAERIINHEFDLFIDINDNIVFKRNTFKQVFEYAIEALEKLGAPSNIEDIYRLIEVDYPEITKNQEALRGSLGRSPEIIYFGRSSTFGLKKWEIEKEGIKGGTIKDIIFEYLQDKTYPIHILELLSEVHKYRKKTNAKNIITNLKLDPQKQFMIFNQSFIGLSDKIYKSNLTSLPKFLGKTITNYINQQGYTNRIIIEEYFSVQLKISKINMRYIVDYLIEQQFVSLDNQNNLSI</sequence>
<proteinExistence type="predicted"/>
<dbReference type="Gene3D" id="1.10.10.10">
    <property type="entry name" value="Winged helix-like DNA-binding domain superfamily/Winged helix DNA-binding domain"/>
    <property type="match status" value="1"/>
</dbReference>
<dbReference type="PROSITE" id="PS00716">
    <property type="entry name" value="SIGMA70_2"/>
    <property type="match status" value="1"/>
</dbReference>
<feature type="domain" description="RNA polymerase sigma-70" evidence="1">
    <location>
        <begin position="238"/>
        <end position="264"/>
    </location>
</feature>
<organism evidence="2 3">
    <name type="scientific">Belliella aquatica</name>
    <dbReference type="NCBI Taxonomy" id="1323734"/>
    <lineage>
        <taxon>Bacteria</taxon>
        <taxon>Pseudomonadati</taxon>
        <taxon>Bacteroidota</taxon>
        <taxon>Cytophagia</taxon>
        <taxon>Cytophagales</taxon>
        <taxon>Cyclobacteriaceae</taxon>
        <taxon>Belliella</taxon>
    </lineage>
</organism>
<reference evidence="3" key="1">
    <citation type="journal article" date="2019" name="Int. J. Syst. Evol. Microbiol.">
        <title>The Global Catalogue of Microorganisms (GCM) 10K type strain sequencing project: providing services to taxonomists for standard genome sequencing and annotation.</title>
        <authorList>
            <consortium name="The Broad Institute Genomics Platform"/>
            <consortium name="The Broad Institute Genome Sequencing Center for Infectious Disease"/>
            <person name="Wu L."/>
            <person name="Ma J."/>
        </authorList>
    </citation>
    <scope>NUCLEOTIDE SEQUENCE [LARGE SCALE GENOMIC DNA]</scope>
    <source>
        <strain evidence="3">CGMCC 1.12479</strain>
    </source>
</reference>
<dbReference type="InterPro" id="IPR036388">
    <property type="entry name" value="WH-like_DNA-bd_sf"/>
</dbReference>
<dbReference type="Proteomes" id="UP000635885">
    <property type="component" value="Unassembled WGS sequence"/>
</dbReference>
<accession>A0ABQ1LZN1</accession>
<dbReference type="EMBL" id="BMFD01000002">
    <property type="protein sequence ID" value="GGC32509.1"/>
    <property type="molecule type" value="Genomic_DNA"/>
</dbReference>
<dbReference type="SUPFAM" id="SSF88659">
    <property type="entry name" value="Sigma3 and sigma4 domains of RNA polymerase sigma factors"/>
    <property type="match status" value="1"/>
</dbReference>
<evidence type="ECO:0000313" key="3">
    <source>
        <dbReference type="Proteomes" id="UP000635885"/>
    </source>
</evidence>
<gene>
    <name evidence="2" type="ORF">GCM10010993_09340</name>
</gene>
<dbReference type="InterPro" id="IPR000943">
    <property type="entry name" value="RNA_pol_sigma70"/>
</dbReference>
<dbReference type="Pfam" id="PF04545">
    <property type="entry name" value="Sigma70_r4"/>
    <property type="match status" value="1"/>
</dbReference>
<dbReference type="InterPro" id="IPR007630">
    <property type="entry name" value="RNA_pol_sigma70_r4"/>
</dbReference>
<protein>
    <recommendedName>
        <fullName evidence="1">RNA polymerase sigma-70 domain-containing protein</fullName>
    </recommendedName>
</protein>
<evidence type="ECO:0000259" key="1">
    <source>
        <dbReference type="PROSITE" id="PS00716"/>
    </source>
</evidence>